<dbReference type="SMART" id="SM01411">
    <property type="entry name" value="Ephrin_rec_like"/>
    <property type="match status" value="68"/>
</dbReference>
<dbReference type="Proteomes" id="UP000001593">
    <property type="component" value="Unassembled WGS sequence"/>
</dbReference>
<protein>
    <recommendedName>
        <fullName evidence="1">Chitin-binding type-2 domain-containing protein</fullName>
    </recommendedName>
</protein>
<dbReference type="PhylomeDB" id="A7SAB0"/>
<dbReference type="PANTHER" id="PTHR46104">
    <property type="entry name" value="GENE 9195-RELATED-RELATED"/>
    <property type="match status" value="1"/>
</dbReference>
<dbReference type="InParanoid" id="A7SAB0"/>
<dbReference type="Gene3D" id="2.10.50.10">
    <property type="entry name" value="Tumor Necrosis Factor Receptor, subunit A, domain 2"/>
    <property type="match status" value="16"/>
</dbReference>
<dbReference type="InterPro" id="IPR006150">
    <property type="entry name" value="Cys_repeat_1"/>
</dbReference>
<dbReference type="GO" id="GO:0008061">
    <property type="term" value="F:chitin binding"/>
    <property type="evidence" value="ECO:0007669"/>
    <property type="project" value="InterPro"/>
</dbReference>
<dbReference type="PANTHER" id="PTHR46104:SF1">
    <property type="entry name" value="GENE 9195-RELATED"/>
    <property type="match status" value="1"/>
</dbReference>
<feature type="non-terminal residue" evidence="2">
    <location>
        <position position="4558"/>
    </location>
</feature>
<gene>
    <name evidence="2" type="ORF">NEMVEDRAFT_v1g40018</name>
</gene>
<evidence type="ECO:0000313" key="3">
    <source>
        <dbReference type="Proteomes" id="UP000001593"/>
    </source>
</evidence>
<evidence type="ECO:0000259" key="1">
    <source>
        <dbReference type="PROSITE" id="PS50940"/>
    </source>
</evidence>
<name>A7SAB0_NEMVE</name>
<dbReference type="SMART" id="SM00289">
    <property type="entry name" value="WR1"/>
    <property type="match status" value="9"/>
</dbReference>
<evidence type="ECO:0000313" key="2">
    <source>
        <dbReference type="EMBL" id="EDO39339.1"/>
    </source>
</evidence>
<dbReference type="InterPro" id="IPR002557">
    <property type="entry name" value="Chitin-bd_dom"/>
</dbReference>
<feature type="domain" description="Chitin-binding type-2" evidence="1">
    <location>
        <begin position="4194"/>
        <end position="4252"/>
    </location>
</feature>
<reference evidence="2 3" key="1">
    <citation type="journal article" date="2007" name="Science">
        <title>Sea anemone genome reveals ancestral eumetazoan gene repertoire and genomic organization.</title>
        <authorList>
            <person name="Putnam N.H."/>
            <person name="Srivastava M."/>
            <person name="Hellsten U."/>
            <person name="Dirks B."/>
            <person name="Chapman J."/>
            <person name="Salamov A."/>
            <person name="Terry A."/>
            <person name="Shapiro H."/>
            <person name="Lindquist E."/>
            <person name="Kapitonov V.V."/>
            <person name="Jurka J."/>
            <person name="Genikhovich G."/>
            <person name="Grigoriev I.V."/>
            <person name="Lucas S.M."/>
            <person name="Steele R.E."/>
            <person name="Finnerty J.R."/>
            <person name="Technau U."/>
            <person name="Martindale M.Q."/>
            <person name="Rokhsar D.S."/>
        </authorList>
    </citation>
    <scope>NUCLEOTIDE SEQUENCE [LARGE SCALE GENOMIC DNA]</scope>
    <source>
        <strain evidence="3">CH2 X CH6</strain>
    </source>
</reference>
<feature type="non-terminal residue" evidence="2">
    <location>
        <position position="1"/>
    </location>
</feature>
<dbReference type="HOGENOM" id="CLU_223601_0_0_1"/>
<dbReference type="STRING" id="45351.A7SAB0"/>
<dbReference type="InterPro" id="IPR009030">
    <property type="entry name" value="Growth_fac_rcpt_cys_sf"/>
</dbReference>
<sequence>IFQSGTFVNGTHCIPCHVGHYCPSQSNKPQVCPSGTFANETGSVVCKACPAGYACLDPSTTPAPCGIGEYSINGQSTCTKCPDGSYSAGGSSRCVECPAGQSCMSGSSPTTPQDCAAGTYSPPGFGTCKPCQSGTYSSSRASYCSPCPTGYTCTNPAQVPQACPTGQYWTNDATGPPSCSPCPAGYKCENASQPPVPCGAGYYSAEGNSSCTQCIGGQACPDPTKLPISCPSGTFSDAGATYCTPCPAGSSCPTPSSPRVPCTAGTYSLEGVAACVDCPVGYMCPSTSWQPLRCPFGTTTLGASKALNCTDCPAGYACTTPENNITACNQGEYSLKRGARCITCPAGSACAQTDSLPVACNPGQYSDAGATSCSDCAAGWYCPNVASSAHNKQCPAGTYSTGNKQSCMACPVAKYCPKTNESLQIDCPAGTYSTGHLASCISCPSGWQCPNPTGEGNTVCLQGTYSIGGQASCTECPPGVACPDIKSNQTVTCAPGWYSTGKQWLCTPCDPGYKCPSTTSNAKELCPVGTYSTGAQAECTECPAGYSCPSKTDDFKVLCYPGSYTTGNAQVSFNQDKLLCILNFINLKTCITCPAGHFCPNISSIPIECEAGKYSLGSAVQCTDCPAGSKCPNKDRTPEPCEAGKYSNRSMTECVKCSPGYICRGHNTSPTPISGLCPVGSFCPDGAVATPCPSGTYGNTTGASSQSSGCQACPPGYFCPEGTIGYPTRRLVCPAGHFCLEGTKTQYQNPCPAGKFSRELGLERVDQCLECKLGFYCPSGDRYGDRLCPPGHYCGYGVGDYSTSKCPAGTYQEEQGSQYQSKCKTCPPGYYCLAGSATPIPCPTGTFNPWTNQGALSDCKSCTAGMACPEPGLTRPPVKCSAGYYCPAGSILPNATRKACPAGTYTDFHNLTAAQECTPCPERFSCQAGTGGYFCPLKTISPTQWPCAAGSWSNLTNLRSQQECYECPKGSYCLRASAAPSGICHTGHYCPPGEYSGPSEVISSRVLPGRTLTRREMCGGSNASPASRDIIALKGPPYPQSALEGHIMMCLSPTDCKACVPGYYCPNLANVQPTACGIGNFSASGASLCTTCQVGFYCPSETTSRSMMISTYVCPAGLHCPTGSDRSPDLVSNACYKGHYCLRGDEEALPQKCPNGTFNPNTGRKHVSECQKCWKGYYCEPEGREGVSGPCPPGYYCEEGTGYKYTYPCPIGFYRNASAAISVQDCSVCSSGFYCDDRGLSVPKTCTTGNFCPTGTTIPQPCPSGYYNNATGVKRSVDCTPCPAGRYCAGFGATEPTGPCDAGFYCRERAYTSVRACIYLGGLCPAGGYCPMGAKVPSPCPVGTYSNTSGAKAPEDCISCDPGYYCAGDTNPAPTGPCSAGYYCTGGAKTPTQFVTSAGHYSEKGAASETECPVGTYQSSDRASKCIPCLEKNYCDRMGLINPIPCPTGHYCPAGSTQPTPCWPGSYSNSPGQASNITCQKCDAGYYCSKPGMNATEGLCQPGYYCRQGSPSETPDNGNCTNDNSTGYDYGGVCPPGYYCLKGTREATQYPCPNGTYNDQWGRVQMSECLACPGGKACTGVGLKYWTGVCRAGHYCKGGSTTPTPDDGVTGNVCPIGKHCPTGSSEPKDCAPGTFSNTTGLDACLACPAGYYCRGGVDGSTPFECPKGHYCPESTGVSQPQCPPGTYNPQTKLRKEQDCWPCKGGKYCEGHGAKEFPSSNSGDCAAGFYCVQGVNTPRPSTNFSGIGGVCPPGAYCPLGTAEPIGCPNGTFSNVSQLESAGDCTLCSDGMYCEQSNLTSPTGPCAPGFYCKRGSNTARPSTTTSSGGPCTAGHFCPEGTSVPKPCRAGTYNPKFGEAECFSCMEGYYCPEGSTDYSTTPCPEGHYCPNGTRTRTEFPCPKGYFNNRTHGQSQADCLPCPGGSFCDVAGLSGPTGLCDPGYFCVRAAWQRSPVDYDNFTSGSCLCPSTTTGGVCQPGFFCPGGSHEPTPCTGGKYCQTKGLHAETGPCDAGFYCTSGARYRRPTDGITGDICPPGRYCEQGTKVPELCPQGTFSNNTGNKNVSYCFACTGGYYCQGQGKTEPTGKCDPGFYCPGGDSNPTPYPCTKGHYCPKGTSAPVKCPSGSYQDELQKDSCKVCPEGHFCDNKNDLSDYTSYICPKGYYCPNGTEYSTQYGCPPGYYGNATKLHSASQCLPCPPGNFCVVAGSSDSNHGDCHAGFHCILGSSTPTPNDNVKGRRCPEGRYCVSGTKAPENCPQGTFSNSLGLPAESNCTGCTPGMYCNGTGLTEPSGPCWPRYFCSGRATHPAPQDGVTGGNCTAGHYCPGQTPEPIPCEDGSYMKDQLADACIPCPAGSYCVDDKSQDPRPCPLGYYCPQSTGFNWKPCLKGTYGDSAGLANITSCRPCGSGKFCAYDNATSETGPCRPGYYCRKGADTPTPGYGALGDAGPCPEGHFCPGSTGEPEDCPIGTYSNVTHLERADQCEKCGYGHYCSQPGITEYSGQCDPGFYCLRGSESRNPPNVTESGGPCPKGHYCPRGTSYPLGCVEGTYNDRTGQEACTECCAGFYCPSNSSSCSLGCPTGHYCPNGTKTEFQYPCPRGTFNNQTGQQAFSACEPCLPGKYCGSEGLTNPSGDCAKGFYCVRGAWSREPTDMGVMRYFSNASQCYCSNETTGGMCQPGEFCPEGSQQPTPCTPGKFCYFALHAVSGPCDPGHYCTLGAKVPNPTDNTTGGLCWKGHFCESGTYNPSKCPIGSYSPSHGNRNVSDCVPCLAGQYCESEGLDTPTGPCDKGYYCPNGQSSKRPSAYVCTPGHYCTEGSPVERPCASGSYQDEYQRWDCKTCPEGYYCDATILNATHCVHGVQLPTPCVKGHYCTNGTTTATEHPCPAGTGYYRNITRGESFNDCMACPGGHYCNRPGLDWPNGLCDPGYYCTGKSDLRNPDNITVSGGPCPPGHFCPVGSPSPLACPGGNYQTLWKQSSCDLCDPGYFCPNASTNMTSGLCVAGYYCNGSTVFPRPENQTNGDRCPKGHFCPTGSSGPQPCWPGTYADTEYNQFRNNCKPCIPGMYCPTYRLSYPSGNCSEGYYCPAGETKQSPPDKQCQPGHYCPEGSGLHRPCPPGSYQPFSEKGICLKCPPGMYCDPNEARVNFSCSSVNVSHGTITPSDCPAGFYCPNETEWASQHPCPVGTFGNSTKLAARDQCTPCTKGHYCATEGKKFSPTGLCHAGYYCIERASVPNPNDTMTGAPCPPGYYCNSGFHIPAACPRGTYGPKERLTNLSECVECPGGQAILKNPTGEAYGNVCPAGHYCPIGTTTPFKCPPGTFNNKTKGTHPTDCSPCPPGQYCEGYGREWPNGPCDPGFYCSRASYSKRPLPSSGESYNNSDHFSCPIYSVNSTGAICPSGTYCPHGASQPIPCDPGKFCGHDGLAAPQGNCTAGFYCNGSNKVANPVDCAAGHYCPSGTPIEVPCPTGTFSPDRGNTRIENCQNCTSGYYCPTQGATSVIFQCMQGYYCPSGSIHNDTVECPLGFKCPTGVGSPVRCDPGFHQDSPGQWACKECPAGFYCDPTGLSTGVIHPVTCTPGNYCPKQTGSEREHPCPRGSYSNETGLEHRSSCKMCPPKMYCGSEGLTKPTDKCSAGYLCFINASVPNPTDALTGDECPMGFYCPQGSSSPTQCEAGTFGNSTKLKSQSECNDCSPGFYCSPPTIYPNLKCSAGHWCSGRSTEPSPVNKPYGTECPNGTYCPEGTPVPVPCPKGSYNPYRGKAREADCVPCEGGKYCETTGLTAVTGDCKPGYYCTANASDSRPVDGVSGDKCPIGHYCPEGSPKPYACANGTFMNHTGAAVCYECPAGSQCIRGTTPDPCPQGRYCLSGTGYDTQPCPVGTFGKTAGLASIGECTQCTGGYFCQSPGMSTESSKCAAGFYCTSGVNISEPTTGFSGVGGICPPGHECPEGSPNAVPCLAGFYAPHAQMAACKMCPQGFFCNGTTITPTDCPAGHYCPNGTRFHNQFPCQPGTFNNLTGQPSVSACKLCPAGSYCAGYGRTSPNGPCDAGFYCSGGSWSNRPGDIGAPFQVSLSIFTIAKNYMISVSPLGDICPAGHYCPEGSEKPRSCDLGSYCARAGLSTPSDQCTAGFFCNESSTVPNQHQCLAGHYCPRGTGIPEPCPSGTFSGSLGNTGPSNCRNCTAGKYCAGNGLEAPTADCNPSFYCPGGQATGSPSEYGCITGHRCPRGSPTPERCPSGYYQNEVLQSNCKVCPAGFYCNATYNGVVIPVLCEAGHFCPEGTGNYRDHPCPERTFSNVRGLMHTGNCTLCSPGHYCATPGLDSPTAPCWGGYFCTQGAQVPNPENDRLEPCKAGYYCPDGTPKPCGLGTYGNRTGLSSSDQCTDCPAGQFCSEAGLTMPKGPCAAGHFCEGGADSATPSPSSKYPRNGLCPVGHYCVEGTQTPEQCQPGTFRNTTGAAAFDHCLNCTPGWYCEGFGNSKPTDKCAPGYYCPENSQASVSEPCLPCVRGYYCRLGEITEQCMGGYFCKSGSPDPNPDGYWPPVEAGPCKMGHYCPKGTQAPLPCPDNT</sequence>
<dbReference type="EMBL" id="DS469608">
    <property type="protein sequence ID" value="EDO39339.1"/>
    <property type="molecule type" value="Genomic_DNA"/>
</dbReference>
<keyword evidence="3" id="KW-1185">Reference proteome</keyword>
<accession>A7SAB0</accession>
<dbReference type="OMA" id="ISGIQCI"/>
<proteinExistence type="predicted"/>
<dbReference type="SUPFAM" id="SSF57184">
    <property type="entry name" value="Growth factor receptor domain"/>
    <property type="match status" value="15"/>
</dbReference>
<dbReference type="PROSITE" id="PS50940">
    <property type="entry name" value="CHIT_BIND_II"/>
    <property type="match status" value="2"/>
</dbReference>
<dbReference type="GO" id="GO:0005576">
    <property type="term" value="C:extracellular region"/>
    <property type="evidence" value="ECO:0007669"/>
    <property type="project" value="InterPro"/>
</dbReference>
<organism evidence="2 3">
    <name type="scientific">Nematostella vectensis</name>
    <name type="common">Starlet sea anemone</name>
    <dbReference type="NCBI Taxonomy" id="45351"/>
    <lineage>
        <taxon>Eukaryota</taxon>
        <taxon>Metazoa</taxon>
        <taxon>Cnidaria</taxon>
        <taxon>Anthozoa</taxon>
        <taxon>Hexacorallia</taxon>
        <taxon>Actiniaria</taxon>
        <taxon>Edwardsiidae</taxon>
        <taxon>Nematostella</taxon>
    </lineage>
</organism>
<feature type="domain" description="Chitin-binding type-2" evidence="1">
    <location>
        <begin position="2088"/>
        <end position="2144"/>
    </location>
</feature>
<dbReference type="eggNOG" id="ENOG502QT6K">
    <property type="taxonomic scope" value="Eukaryota"/>
</dbReference>